<reference evidence="2 3" key="1">
    <citation type="journal article" name="Sci. Rep.">
        <title>Genome-scale phylogenetic analyses confirm Olpidium as the closest living zoosporic fungus to the non-flagellated, terrestrial fungi.</title>
        <authorList>
            <person name="Chang Y."/>
            <person name="Rochon D."/>
            <person name="Sekimoto S."/>
            <person name="Wang Y."/>
            <person name="Chovatia M."/>
            <person name="Sandor L."/>
            <person name="Salamov A."/>
            <person name="Grigoriev I.V."/>
            <person name="Stajich J.E."/>
            <person name="Spatafora J.W."/>
        </authorList>
    </citation>
    <scope>NUCLEOTIDE SEQUENCE [LARGE SCALE GENOMIC DNA]</scope>
    <source>
        <strain evidence="2">S191</strain>
    </source>
</reference>
<evidence type="ECO:0000313" key="2">
    <source>
        <dbReference type="EMBL" id="KAG5457553.1"/>
    </source>
</evidence>
<name>A0A8H8DGP1_9FUNG</name>
<dbReference type="AlphaFoldDB" id="A0A8H8DGP1"/>
<accession>A0A8H8DGP1</accession>
<keyword evidence="3" id="KW-1185">Reference proteome</keyword>
<comment type="caution">
    <text evidence="2">The sequence shown here is derived from an EMBL/GenBank/DDBJ whole genome shotgun (WGS) entry which is preliminary data.</text>
</comment>
<feature type="non-terminal residue" evidence="2">
    <location>
        <position position="127"/>
    </location>
</feature>
<gene>
    <name evidence="2" type="ORF">BJ554DRAFT_2392</name>
</gene>
<feature type="region of interest" description="Disordered" evidence="1">
    <location>
        <begin position="71"/>
        <end position="106"/>
    </location>
</feature>
<proteinExistence type="predicted"/>
<organism evidence="2 3">
    <name type="scientific">Olpidium bornovanus</name>
    <dbReference type="NCBI Taxonomy" id="278681"/>
    <lineage>
        <taxon>Eukaryota</taxon>
        <taxon>Fungi</taxon>
        <taxon>Fungi incertae sedis</taxon>
        <taxon>Olpidiomycota</taxon>
        <taxon>Olpidiomycotina</taxon>
        <taxon>Olpidiomycetes</taxon>
        <taxon>Olpidiales</taxon>
        <taxon>Olpidiaceae</taxon>
        <taxon>Olpidium</taxon>
    </lineage>
</organism>
<sequence length="127" mass="13938">MRAHTRRPTSTGGCGARYRPPGGTGIQGRSETPLSSACFHVHTPPDFLLNDDVGPQKWFSKAKNAVEGRIFKLKGSPPPPSLTQLGKVSSKSSLKKTKRQYDTNKSMSFADIERNPCWTPHRGGIDM</sequence>
<feature type="region of interest" description="Disordered" evidence="1">
    <location>
        <begin position="1"/>
        <end position="32"/>
    </location>
</feature>
<dbReference type="Proteomes" id="UP000673691">
    <property type="component" value="Unassembled WGS sequence"/>
</dbReference>
<dbReference type="EMBL" id="JAEFCI010009864">
    <property type="protein sequence ID" value="KAG5457553.1"/>
    <property type="molecule type" value="Genomic_DNA"/>
</dbReference>
<evidence type="ECO:0000256" key="1">
    <source>
        <dbReference type="SAM" id="MobiDB-lite"/>
    </source>
</evidence>
<protein>
    <submittedName>
        <fullName evidence="2">Uncharacterized protein</fullName>
    </submittedName>
</protein>
<evidence type="ECO:0000313" key="3">
    <source>
        <dbReference type="Proteomes" id="UP000673691"/>
    </source>
</evidence>